<evidence type="ECO:0000259" key="4">
    <source>
        <dbReference type="Pfam" id="PF03807"/>
    </source>
</evidence>
<comment type="catalytic activity">
    <reaction evidence="2">
        <text>L-proline + NADP(+) = (S)-1-pyrroline-5-carboxylate + NADPH + 2 H(+)</text>
        <dbReference type="Rhea" id="RHEA:14109"/>
        <dbReference type="ChEBI" id="CHEBI:15378"/>
        <dbReference type="ChEBI" id="CHEBI:17388"/>
        <dbReference type="ChEBI" id="CHEBI:57783"/>
        <dbReference type="ChEBI" id="CHEBI:58349"/>
        <dbReference type="ChEBI" id="CHEBI:60039"/>
        <dbReference type="EC" id="1.5.1.2"/>
    </reaction>
</comment>
<evidence type="ECO:0000256" key="2">
    <source>
        <dbReference type="HAMAP-Rule" id="MF_01925"/>
    </source>
</evidence>
<comment type="catalytic activity">
    <reaction evidence="2">
        <text>L-proline + NAD(+) = (S)-1-pyrroline-5-carboxylate + NADH + 2 H(+)</text>
        <dbReference type="Rhea" id="RHEA:14105"/>
        <dbReference type="ChEBI" id="CHEBI:15378"/>
        <dbReference type="ChEBI" id="CHEBI:17388"/>
        <dbReference type="ChEBI" id="CHEBI:57540"/>
        <dbReference type="ChEBI" id="CHEBI:57945"/>
        <dbReference type="ChEBI" id="CHEBI:60039"/>
        <dbReference type="EC" id="1.5.1.2"/>
    </reaction>
</comment>
<feature type="binding site" evidence="3">
    <location>
        <position position="56"/>
    </location>
    <ligand>
        <name>NADPH</name>
        <dbReference type="ChEBI" id="CHEBI:57783"/>
    </ligand>
</feature>
<keyword evidence="2" id="KW-0963">Cytoplasm</keyword>
<dbReference type="InterPro" id="IPR000304">
    <property type="entry name" value="Pyrroline-COOH_reductase"/>
</dbReference>
<dbReference type="UniPathway" id="UPA00098">
    <property type="reaction ID" value="UER00361"/>
</dbReference>
<dbReference type="InterPro" id="IPR028939">
    <property type="entry name" value="P5C_Rdtase_cat_N"/>
</dbReference>
<dbReference type="PANTHER" id="PTHR11645">
    <property type="entry name" value="PYRROLINE-5-CARBOXYLATE REDUCTASE"/>
    <property type="match status" value="1"/>
</dbReference>
<dbReference type="Pfam" id="PF03807">
    <property type="entry name" value="F420_oxidored"/>
    <property type="match status" value="1"/>
</dbReference>
<evidence type="ECO:0000256" key="3">
    <source>
        <dbReference type="PIRSR" id="PIRSR000193-1"/>
    </source>
</evidence>
<evidence type="ECO:0000313" key="6">
    <source>
        <dbReference type="EMBL" id="SMO50862.1"/>
    </source>
</evidence>
<name>A0A521BUK8_9BACL</name>
<evidence type="ECO:0000259" key="5">
    <source>
        <dbReference type="Pfam" id="PF14748"/>
    </source>
</evidence>
<dbReference type="OrthoDB" id="9805754at2"/>
<gene>
    <name evidence="2" type="primary">proC</name>
    <name evidence="6" type="ORF">SAMN06264849_102443</name>
</gene>
<protein>
    <recommendedName>
        <fullName evidence="2">Pyrroline-5-carboxylate reductase</fullName>
        <shortName evidence="2">P5C reductase</shortName>
        <shortName evidence="2">P5CR</shortName>
        <ecNumber evidence="2">1.5.1.2</ecNumber>
    </recommendedName>
    <alternativeName>
        <fullName evidence="2">PCA reductase</fullName>
    </alternativeName>
</protein>
<feature type="binding site" evidence="3">
    <location>
        <begin position="6"/>
        <end position="11"/>
    </location>
    <ligand>
        <name>NADP(+)</name>
        <dbReference type="ChEBI" id="CHEBI:58349"/>
    </ligand>
</feature>
<comment type="pathway">
    <text evidence="2">Amino-acid biosynthesis; L-proline biosynthesis; L-proline from L-glutamate 5-semialdehyde: step 1/1.</text>
</comment>
<dbReference type="SUPFAM" id="SSF48179">
    <property type="entry name" value="6-phosphogluconate dehydrogenase C-terminal domain-like"/>
    <property type="match status" value="1"/>
</dbReference>
<dbReference type="HAMAP" id="MF_01925">
    <property type="entry name" value="P5C_reductase"/>
    <property type="match status" value="1"/>
</dbReference>
<dbReference type="InterPro" id="IPR036291">
    <property type="entry name" value="NAD(P)-bd_dom_sf"/>
</dbReference>
<evidence type="ECO:0000313" key="7">
    <source>
        <dbReference type="Proteomes" id="UP000315636"/>
    </source>
</evidence>
<dbReference type="Gene3D" id="3.40.50.720">
    <property type="entry name" value="NAD(P)-binding Rossmann-like Domain"/>
    <property type="match status" value="1"/>
</dbReference>
<comment type="subcellular location">
    <subcellularLocation>
        <location evidence="2">Cytoplasm</location>
    </subcellularLocation>
</comment>
<dbReference type="Proteomes" id="UP000315636">
    <property type="component" value="Unassembled WGS sequence"/>
</dbReference>
<keyword evidence="7" id="KW-1185">Reference proteome</keyword>
<dbReference type="EMBL" id="FXTI01000002">
    <property type="protein sequence ID" value="SMO50862.1"/>
    <property type="molecule type" value="Genomic_DNA"/>
</dbReference>
<dbReference type="NCBIfam" id="NF005814">
    <property type="entry name" value="PRK07680.1"/>
    <property type="match status" value="1"/>
</dbReference>
<dbReference type="PROSITE" id="PS00521">
    <property type="entry name" value="P5CR"/>
    <property type="match status" value="1"/>
</dbReference>
<dbReference type="PANTHER" id="PTHR11645:SF51">
    <property type="entry name" value="COME OPERON PROTEIN 4"/>
    <property type="match status" value="1"/>
</dbReference>
<dbReference type="InterPro" id="IPR029036">
    <property type="entry name" value="P5CR_dimer"/>
</dbReference>
<dbReference type="SUPFAM" id="SSF51735">
    <property type="entry name" value="NAD(P)-binding Rossmann-fold domains"/>
    <property type="match status" value="1"/>
</dbReference>
<dbReference type="InterPro" id="IPR053790">
    <property type="entry name" value="P5CR-like_CS"/>
</dbReference>
<dbReference type="EC" id="1.5.1.2" evidence="2"/>
<keyword evidence="2 3" id="KW-0521">NADP</keyword>
<keyword evidence="2" id="KW-0560">Oxidoreductase</keyword>
<dbReference type="Pfam" id="PF14748">
    <property type="entry name" value="P5CR_dimer"/>
    <property type="match status" value="1"/>
</dbReference>
<comment type="similarity">
    <text evidence="1 2">Belongs to the pyrroline-5-carboxylate reductase family.</text>
</comment>
<dbReference type="GO" id="GO:0004735">
    <property type="term" value="F:pyrroline-5-carboxylate reductase activity"/>
    <property type="evidence" value="ECO:0007669"/>
    <property type="project" value="UniProtKB-UniRule"/>
</dbReference>
<dbReference type="AlphaFoldDB" id="A0A521BUK8"/>
<proteinExistence type="inferred from homology"/>
<feature type="domain" description="Pyrroline-5-carboxylate reductase catalytic N-terminal" evidence="4">
    <location>
        <begin position="3"/>
        <end position="97"/>
    </location>
</feature>
<sequence length="278" mass="30815">MTYGFIGIGNMGRTLIEAFIEAGTCKPSELIIHNRTKNKAEQLAKTYPGLRVASDNRETVRESSVFFLCVKPGEFRNVLQEIRDVTQSDQIAVSITSPVMISDLEAWLSCRIAKIIPSIANRVCAGNSLFVPGTRLTKEDETYLWDLFRTISQPILVDEQHTRVASDLASCSPAFLACLMEKLADAAVEETQLPRETALSLVTQMAHGLGQLLTKGNFTLKSLQEHVAVPGGITREGLNLLNRNTGPVFNELIRLTHAKYENDIQKVQNSLFPKVKNN</sequence>
<dbReference type="InterPro" id="IPR008927">
    <property type="entry name" value="6-PGluconate_DH-like_C_sf"/>
</dbReference>
<organism evidence="6 7">
    <name type="scientific">Melghirimyces algeriensis</name>
    <dbReference type="NCBI Taxonomy" id="910412"/>
    <lineage>
        <taxon>Bacteria</taxon>
        <taxon>Bacillati</taxon>
        <taxon>Bacillota</taxon>
        <taxon>Bacilli</taxon>
        <taxon>Bacillales</taxon>
        <taxon>Thermoactinomycetaceae</taxon>
        <taxon>Melghirimyces</taxon>
    </lineage>
</organism>
<dbReference type="RefSeq" id="WP_142504715.1">
    <property type="nucleotide sequence ID" value="NZ_FXTI01000002.1"/>
</dbReference>
<feature type="domain" description="Pyrroline-5-carboxylate reductase dimerisation" evidence="5">
    <location>
        <begin position="159"/>
        <end position="254"/>
    </location>
</feature>
<evidence type="ECO:0000256" key="1">
    <source>
        <dbReference type="ARBA" id="ARBA00005525"/>
    </source>
</evidence>
<reference evidence="6 7" key="1">
    <citation type="submission" date="2017-05" db="EMBL/GenBank/DDBJ databases">
        <authorList>
            <person name="Varghese N."/>
            <person name="Submissions S."/>
        </authorList>
    </citation>
    <scope>NUCLEOTIDE SEQUENCE [LARGE SCALE GENOMIC DNA]</scope>
    <source>
        <strain evidence="6 7">DSM 45474</strain>
    </source>
</reference>
<dbReference type="PIRSF" id="PIRSF000193">
    <property type="entry name" value="Pyrrol-5-carb_rd"/>
    <property type="match status" value="1"/>
</dbReference>
<dbReference type="GO" id="GO:0005737">
    <property type="term" value="C:cytoplasm"/>
    <property type="evidence" value="ECO:0007669"/>
    <property type="project" value="UniProtKB-SubCell"/>
</dbReference>
<dbReference type="Gene3D" id="1.10.3730.10">
    <property type="entry name" value="ProC C-terminal domain-like"/>
    <property type="match status" value="1"/>
</dbReference>
<keyword evidence="2" id="KW-0028">Amino-acid biosynthesis</keyword>
<keyword evidence="2" id="KW-0641">Proline biosynthesis</keyword>
<accession>A0A521BUK8</accession>
<comment type="function">
    <text evidence="2">Catalyzes the reduction of 1-pyrroline-5-carboxylate (PCA) to L-proline.</text>
</comment>
<dbReference type="GO" id="GO:0055129">
    <property type="term" value="P:L-proline biosynthetic process"/>
    <property type="evidence" value="ECO:0007669"/>
    <property type="project" value="UniProtKB-UniRule"/>
</dbReference>